<reference evidence="3" key="1">
    <citation type="journal article" date="2014" name="Genome Announc.">
        <title>Draft Genome Sequences of Three Alkaliphilic Bacillus Strains, Bacillus wakoensis JCM 9140T, Bacillus akibai JCM 9157T, and Bacillus hemicellulosilyticus JCM 9152T.</title>
        <authorList>
            <person name="Yuki M."/>
            <person name="Oshima K."/>
            <person name="Suda W."/>
            <person name="Oshida Y."/>
            <person name="Kitamura K."/>
            <person name="Iida T."/>
            <person name="Hattori M."/>
            <person name="Ohkuma M."/>
        </authorList>
    </citation>
    <scope>NUCLEOTIDE SEQUENCE [LARGE SCALE GENOMIC DNA]</scope>
    <source>
        <strain evidence="3">JCM 9140</strain>
    </source>
</reference>
<keyword evidence="4" id="KW-1185">Reference proteome</keyword>
<sequence>MQTPKVLPKSALGQAIKYCRNQWDKLEAFLDDGRLEIDNNRSERSIKPFVIGRKNWIFANTPKGAKASAVTYSIVETAKENGLNPYQYLMHLFEELPNIDVSDEKAIDQLLPWSNSLPAHCRIQHDK</sequence>
<dbReference type="InterPro" id="IPR052344">
    <property type="entry name" value="Transposase-related"/>
</dbReference>
<dbReference type="Pfam" id="PF03050">
    <property type="entry name" value="DDE_Tnp_IS66"/>
    <property type="match status" value="1"/>
</dbReference>
<feature type="domain" description="Transposase IS66 C-terminal" evidence="2">
    <location>
        <begin position="73"/>
        <end position="113"/>
    </location>
</feature>
<name>W4QB65_9BACI</name>
<dbReference type="InterPro" id="IPR004291">
    <property type="entry name" value="Transposase_IS66_central"/>
</dbReference>
<evidence type="ECO:0000259" key="2">
    <source>
        <dbReference type="Pfam" id="PF13817"/>
    </source>
</evidence>
<organism evidence="3 4">
    <name type="scientific">Halalkalibacter wakoensis JCM 9140</name>
    <dbReference type="NCBI Taxonomy" id="1236970"/>
    <lineage>
        <taxon>Bacteria</taxon>
        <taxon>Bacillati</taxon>
        <taxon>Bacillota</taxon>
        <taxon>Bacilli</taxon>
        <taxon>Bacillales</taxon>
        <taxon>Bacillaceae</taxon>
        <taxon>Halalkalibacter</taxon>
    </lineage>
</organism>
<protein>
    <submittedName>
        <fullName evidence="3">Mobile element protein</fullName>
    </submittedName>
</protein>
<evidence type="ECO:0000313" key="4">
    <source>
        <dbReference type="Proteomes" id="UP000018890"/>
    </source>
</evidence>
<comment type="caution">
    <text evidence="3">The sequence shown here is derived from an EMBL/GenBank/DDBJ whole genome shotgun (WGS) entry which is preliminary data.</text>
</comment>
<dbReference type="Pfam" id="PF13817">
    <property type="entry name" value="DDE_Tnp_IS66_C"/>
    <property type="match status" value="1"/>
</dbReference>
<dbReference type="AlphaFoldDB" id="W4QB65"/>
<dbReference type="PANTHER" id="PTHR33678:SF1">
    <property type="entry name" value="BLL1576 PROTEIN"/>
    <property type="match status" value="1"/>
</dbReference>
<evidence type="ECO:0000259" key="1">
    <source>
        <dbReference type="Pfam" id="PF03050"/>
    </source>
</evidence>
<gene>
    <name evidence="3" type="ORF">JCM9140_4881</name>
</gene>
<dbReference type="STRING" id="1236970.JCM9140_4881"/>
<accession>W4QB65</accession>
<feature type="domain" description="Transposase IS66 central" evidence="1">
    <location>
        <begin position="3"/>
        <end position="66"/>
    </location>
</feature>
<dbReference type="PANTHER" id="PTHR33678">
    <property type="entry name" value="BLL1576 PROTEIN"/>
    <property type="match status" value="1"/>
</dbReference>
<dbReference type="InterPro" id="IPR039552">
    <property type="entry name" value="IS66_C"/>
</dbReference>
<evidence type="ECO:0000313" key="3">
    <source>
        <dbReference type="EMBL" id="GAE28629.1"/>
    </source>
</evidence>
<dbReference type="EMBL" id="BAUT01000144">
    <property type="protein sequence ID" value="GAE28629.1"/>
    <property type="molecule type" value="Genomic_DNA"/>
</dbReference>
<proteinExistence type="predicted"/>
<dbReference type="Proteomes" id="UP000018890">
    <property type="component" value="Unassembled WGS sequence"/>
</dbReference>